<comment type="caution">
    <text evidence="1">The sequence shown here is derived from an EMBL/GenBank/DDBJ whole genome shotgun (WGS) entry which is preliminary data.</text>
</comment>
<organism evidence="1 2">
    <name type="scientific">Clostridium homopropionicum DSM 5847</name>
    <dbReference type="NCBI Taxonomy" id="1121318"/>
    <lineage>
        <taxon>Bacteria</taxon>
        <taxon>Bacillati</taxon>
        <taxon>Bacillota</taxon>
        <taxon>Clostridia</taxon>
        <taxon>Eubacteriales</taxon>
        <taxon>Clostridiaceae</taxon>
        <taxon>Clostridium</taxon>
    </lineage>
</organism>
<evidence type="ECO:0000313" key="2">
    <source>
        <dbReference type="Proteomes" id="UP000037043"/>
    </source>
</evidence>
<sequence length="34" mass="3884">MRVMIDTNILISANKEFLSALAARVCKVSEIYPW</sequence>
<protein>
    <submittedName>
        <fullName evidence="1">Uncharacterized protein</fullName>
    </submittedName>
</protein>
<reference evidence="2" key="1">
    <citation type="submission" date="2015-08" db="EMBL/GenBank/DDBJ databases">
        <title>Genome sequence of the strict anaerobe Clostridium homopropionicum LuHBu1 (DSM 5847T).</title>
        <authorList>
            <person name="Poehlein A."/>
            <person name="Beck M."/>
            <person name="Schiel-Bengelsdorf B."/>
            <person name="Bengelsdorf F.R."/>
            <person name="Daniel R."/>
            <person name="Duerre P."/>
        </authorList>
    </citation>
    <scope>NUCLEOTIDE SEQUENCE [LARGE SCALE GENOMIC DNA]</scope>
    <source>
        <strain evidence="2">DSM 5847</strain>
    </source>
</reference>
<keyword evidence="2" id="KW-1185">Reference proteome</keyword>
<gene>
    <name evidence="1" type="ORF">CLHOM_17330</name>
</gene>
<accession>A0A0L6Z9K1</accession>
<proteinExistence type="predicted"/>
<evidence type="ECO:0000313" key="1">
    <source>
        <dbReference type="EMBL" id="KOA19644.1"/>
    </source>
</evidence>
<dbReference type="AlphaFoldDB" id="A0A0L6Z9K1"/>
<dbReference type="Proteomes" id="UP000037043">
    <property type="component" value="Unassembled WGS sequence"/>
</dbReference>
<dbReference type="EMBL" id="LHUR01000022">
    <property type="protein sequence ID" value="KOA19644.1"/>
    <property type="molecule type" value="Genomic_DNA"/>
</dbReference>
<name>A0A0L6Z9K1_9CLOT</name>